<dbReference type="Proteomes" id="UP000015350">
    <property type="component" value="Unassembled WGS sequence"/>
</dbReference>
<dbReference type="STRING" id="1316936.K678_01261"/>
<gene>
    <name evidence="1" type="ORF">K678_01261</name>
</gene>
<protein>
    <submittedName>
        <fullName evidence="1">Uncharacterized protein</fullName>
    </submittedName>
</protein>
<organism evidence="1 2">
    <name type="scientific">Magnetospirillum fulvum MGU-K5</name>
    <dbReference type="NCBI Taxonomy" id="1316936"/>
    <lineage>
        <taxon>Bacteria</taxon>
        <taxon>Pseudomonadati</taxon>
        <taxon>Pseudomonadota</taxon>
        <taxon>Alphaproteobacteria</taxon>
        <taxon>Rhodospirillales</taxon>
        <taxon>Rhodospirillaceae</taxon>
        <taxon>Magnetospirillum</taxon>
    </lineage>
</organism>
<accession>S9SES1</accession>
<comment type="caution">
    <text evidence="1">The sequence shown here is derived from an EMBL/GenBank/DDBJ whole genome shotgun (WGS) entry which is preliminary data.</text>
</comment>
<dbReference type="RefSeq" id="WP_021130640.1">
    <property type="nucleotide sequence ID" value="NZ_AQPH01000003.1"/>
</dbReference>
<sequence>MKRPRPILDTVLDGTAAIPPDCGTPCAPRNLTRPPPIADQIAAMQAATPPPKRRPSKKSRVLARRRAIWLALQARLQAMERMAINRGLITVGDVYEKLINEIENIIARDASTPRNRNLGKVGIPGVDPVADEICDLLTEGKRVVIDLIEMIPEQFHRHHPARYTAAESEGLASVGMLFMWAADPREHRADPAELVAWMFDVPVSPEIGHREEAA</sequence>
<reference evidence="1 2" key="1">
    <citation type="submission" date="2013-04" db="EMBL/GenBank/DDBJ databases">
        <authorList>
            <person name="Kuznetsov B."/>
            <person name="Ivanovsky R."/>
        </authorList>
    </citation>
    <scope>NUCLEOTIDE SEQUENCE [LARGE SCALE GENOMIC DNA]</scope>
    <source>
        <strain evidence="1 2">MGU-K5</strain>
    </source>
</reference>
<evidence type="ECO:0000313" key="2">
    <source>
        <dbReference type="Proteomes" id="UP000015350"/>
    </source>
</evidence>
<name>S9SES1_MAGFU</name>
<dbReference type="EMBL" id="AQPH01000003">
    <property type="protein sequence ID" value="EPY03229.1"/>
    <property type="molecule type" value="Genomic_DNA"/>
</dbReference>
<dbReference type="AlphaFoldDB" id="S9SES1"/>
<evidence type="ECO:0000313" key="1">
    <source>
        <dbReference type="EMBL" id="EPY03229.1"/>
    </source>
</evidence>
<proteinExistence type="predicted"/>